<accession>A0A0S6UFE6</accession>
<dbReference type="Proteomes" id="UP000063718">
    <property type="component" value="Unassembled WGS sequence"/>
</dbReference>
<protein>
    <submittedName>
        <fullName evidence="1">Flagellar motor switch protein</fullName>
    </submittedName>
</protein>
<name>A0A0S6UFE6_NEOTH</name>
<dbReference type="EMBL" id="DF238840">
    <property type="protein sequence ID" value="GAF26932.1"/>
    <property type="molecule type" value="Genomic_DNA"/>
</dbReference>
<evidence type="ECO:0000313" key="1">
    <source>
        <dbReference type="EMBL" id="GAF26932.1"/>
    </source>
</evidence>
<proteinExistence type="predicted"/>
<keyword evidence="1" id="KW-0969">Cilium</keyword>
<keyword evidence="1" id="KW-0282">Flagellum</keyword>
<gene>
    <name evidence="1" type="ORF">MTY_2272</name>
</gene>
<sequence length="129" mass="14281">MTLLPLPGWFPSPFKEFLQECPELLILHAYPPGFLDGGLEVFLYPGLLQGGYHLWPDPGYKGPQARAGNKQAFLFQLQVGAFGGDHAGGQLFSQLADRGQLAARGQFTGQNFGSYLFHYLLIEGNRVPW</sequence>
<organism evidence="1">
    <name type="scientific">Moorella thermoacetica Y72</name>
    <dbReference type="NCBI Taxonomy" id="1325331"/>
    <lineage>
        <taxon>Bacteria</taxon>
        <taxon>Bacillati</taxon>
        <taxon>Bacillota</taxon>
        <taxon>Clostridia</taxon>
        <taxon>Neomoorellales</taxon>
        <taxon>Neomoorellaceae</taxon>
        <taxon>Neomoorella</taxon>
    </lineage>
</organism>
<reference evidence="1" key="1">
    <citation type="journal article" date="2014" name="Gene">
        <title>Genome-guided analysis of transformation efficiency and carbon dioxide assimilation by Moorella thermoacetica Y72.</title>
        <authorList>
            <person name="Tsukahara K."/>
            <person name="Kita A."/>
            <person name="Nakashimada Y."/>
            <person name="Hoshino T."/>
            <person name="Murakami K."/>
        </authorList>
    </citation>
    <scope>NUCLEOTIDE SEQUENCE [LARGE SCALE GENOMIC DNA]</scope>
    <source>
        <strain evidence="1">Y72</strain>
    </source>
</reference>
<keyword evidence="1" id="KW-0966">Cell projection</keyword>
<dbReference type="AlphaFoldDB" id="A0A0S6UFE6"/>